<sequence>MGRYLTGTVGVGANEKPKNLTVNEVNLLSSNGFKIFPIYQDGGWYYNYFAKAGQGWNDARLAGASAKQLGFKNGTTIYFACDFDVMGHEIATVVSYMRDVTQSMQQHYPEYNVSVYGPRNLCTQVMSSIVAINNCFVSDMSSGFSSNLGYKMPRNWSFDQYHEYILNGIPLDKVGMSGFLDVGQSSFNPPVNLDKNNVSLNLKEAMLVHTANEFANKLKVFRETVGVGFSSEIEQEAHVGPLLLKLKIQNGIHLDDGDMVRYEIKNGVPEMKFVNDLETVQDLMELADSDNLFIDIINEMSTICDNGEYQINFKVESLVQVGLEIQSTGEYYVENIYGHKVKYEFTITLGIFFNPGMFPPGTSPELDSIQADAKEFEKQLALYGSGLAGLALGGAFIYAGGVTGTLNVLSGVVAAGSTLLQKIAEFFSTLHIVPSK</sequence>
<organism evidence="2 3">
    <name type="scientific">Enterococcus eurekensis</name>
    <dbReference type="NCBI Taxonomy" id="1159753"/>
    <lineage>
        <taxon>Bacteria</taxon>
        <taxon>Bacillati</taxon>
        <taxon>Bacillota</taxon>
        <taxon>Bacilli</taxon>
        <taxon>Lactobacillales</taxon>
        <taxon>Enterococcaceae</taxon>
        <taxon>Enterococcus</taxon>
    </lineage>
</organism>
<reference evidence="3" key="1">
    <citation type="journal article" date="2019" name="Int. J. Syst. Evol. Microbiol.">
        <title>The Global Catalogue of Microorganisms (GCM) 10K type strain sequencing project: providing services to taxonomists for standard genome sequencing and annotation.</title>
        <authorList>
            <consortium name="The Broad Institute Genomics Platform"/>
            <consortium name="The Broad Institute Genome Sequencing Center for Infectious Disease"/>
            <person name="Wu L."/>
            <person name="Ma J."/>
        </authorList>
    </citation>
    <scope>NUCLEOTIDE SEQUENCE [LARGE SCALE GENOMIC DNA]</scope>
    <source>
        <strain evidence="3">CGMCC 1.19061</strain>
    </source>
</reference>
<gene>
    <name evidence="2" type="ORF">ACFO3L_06340</name>
</gene>
<keyword evidence="2" id="KW-0378">Hydrolase</keyword>
<accession>A0ABV9M3V5</accession>
<dbReference type="Gene3D" id="3.20.20.80">
    <property type="entry name" value="Glycosidases"/>
    <property type="match status" value="1"/>
</dbReference>
<dbReference type="InterPro" id="IPR015020">
    <property type="entry name" value="Rv2525c-like_Glyco_Hydro-like"/>
</dbReference>
<proteinExistence type="predicted"/>
<dbReference type="Pfam" id="PF08924">
    <property type="entry name" value="Rv2525c_GlyHyd-like"/>
    <property type="match status" value="1"/>
</dbReference>
<dbReference type="EMBL" id="JBHSGT010000041">
    <property type="protein sequence ID" value="MFC4710245.1"/>
    <property type="molecule type" value="Genomic_DNA"/>
</dbReference>
<protein>
    <submittedName>
        <fullName evidence="2">Glycoside hydrolase domain-containing protein</fullName>
    </submittedName>
</protein>
<dbReference type="CDD" id="cd06418">
    <property type="entry name" value="GH25_BacA-like"/>
    <property type="match status" value="1"/>
</dbReference>
<feature type="domain" description="Rv2525c-like glycoside hydrolase-like" evidence="1">
    <location>
        <begin position="2"/>
        <end position="157"/>
    </location>
</feature>
<dbReference type="RefSeq" id="WP_379965003.1">
    <property type="nucleotide sequence ID" value="NZ_JBHSGT010000041.1"/>
</dbReference>
<dbReference type="GO" id="GO:0016787">
    <property type="term" value="F:hydrolase activity"/>
    <property type="evidence" value="ECO:0007669"/>
    <property type="project" value="UniProtKB-KW"/>
</dbReference>
<evidence type="ECO:0000313" key="2">
    <source>
        <dbReference type="EMBL" id="MFC4710245.1"/>
    </source>
</evidence>
<name>A0ABV9M3V5_9ENTE</name>
<dbReference type="SUPFAM" id="SSF51445">
    <property type="entry name" value="(Trans)glycosidases"/>
    <property type="match status" value="1"/>
</dbReference>
<comment type="caution">
    <text evidence="2">The sequence shown here is derived from an EMBL/GenBank/DDBJ whole genome shotgun (WGS) entry which is preliminary data.</text>
</comment>
<evidence type="ECO:0000313" key="3">
    <source>
        <dbReference type="Proteomes" id="UP001596026"/>
    </source>
</evidence>
<evidence type="ECO:0000259" key="1">
    <source>
        <dbReference type="Pfam" id="PF08924"/>
    </source>
</evidence>
<dbReference type="Proteomes" id="UP001596026">
    <property type="component" value="Unassembled WGS sequence"/>
</dbReference>
<dbReference type="InterPro" id="IPR017853">
    <property type="entry name" value="GH"/>
</dbReference>
<keyword evidence="3" id="KW-1185">Reference proteome</keyword>